<dbReference type="InterPro" id="IPR039663">
    <property type="entry name" value="AIP/AIPL1/TTC9"/>
</dbReference>
<dbReference type="PANTHER" id="PTHR11242">
    <property type="entry name" value="ARYL HYDROCARBON RECEPTOR INTERACTING PROTEIN RELATED"/>
    <property type="match status" value="1"/>
</dbReference>
<gene>
    <name evidence="4" type="ORF">PSON_ATCC_30995.1.T0010522</name>
</gene>
<keyword evidence="2" id="KW-0802">TPR repeat</keyword>
<organism evidence="4 5">
    <name type="scientific">Paramecium sonneborni</name>
    <dbReference type="NCBI Taxonomy" id="65129"/>
    <lineage>
        <taxon>Eukaryota</taxon>
        <taxon>Sar</taxon>
        <taxon>Alveolata</taxon>
        <taxon>Ciliophora</taxon>
        <taxon>Intramacronucleata</taxon>
        <taxon>Oligohymenophorea</taxon>
        <taxon>Peniculida</taxon>
        <taxon>Parameciidae</taxon>
        <taxon>Paramecium</taxon>
    </lineage>
</organism>
<evidence type="ECO:0000313" key="4">
    <source>
        <dbReference type="EMBL" id="CAD8046261.1"/>
    </source>
</evidence>
<protein>
    <recommendedName>
        <fullName evidence="6">Tetratricopeptide repeat protein</fullName>
    </recommendedName>
</protein>
<keyword evidence="1" id="KW-0677">Repeat</keyword>
<dbReference type="InterPro" id="IPR019734">
    <property type="entry name" value="TPR_rpt"/>
</dbReference>
<dbReference type="Proteomes" id="UP000692954">
    <property type="component" value="Unassembled WGS sequence"/>
</dbReference>
<dbReference type="SMART" id="SM00028">
    <property type="entry name" value="TPR"/>
    <property type="match status" value="3"/>
</dbReference>
<keyword evidence="3" id="KW-0472">Membrane</keyword>
<keyword evidence="3" id="KW-0812">Transmembrane</keyword>
<accession>A0A8S1JV11</accession>
<evidence type="ECO:0000256" key="1">
    <source>
        <dbReference type="ARBA" id="ARBA00022737"/>
    </source>
</evidence>
<keyword evidence="5" id="KW-1185">Reference proteome</keyword>
<sequence length="429" mass="50017">MQSDKSTEQVNNFEGYSQTNNINNALINNLNESQSNQKNKIKSSGIDQQQNQTKLLKQINMIPIPCQIQRLNQFNSQPLAQFPVLNIQQIPFYGHFNKIMNDSNEEEEKQQEFEVQYGNQNDDFTSAQKTKILLDSESTQPTQKIQLDLEQDPIIQYQKSFDEATFLKNQGNQSFKQQNYVKAIEQYNLASEYCDPDYLIRCPQQLLVQFKKLRISIFLHLSSCYLNIGNPKQCIYHANMVIKLDPLNPEVWFKRALAHQQQFDYENAYRDIEEAWNLVKTTTQDPEIFNKRKQILCQKENLTESQQIKQLSYNGKISKTNQSESKQILSDFYKNSSYSSRFFLTNRNFWNTNIIWKITASAILATWMSQYFFQKKLLSRNGLIQAVIIRILATSSQTAGKKWQKLTLATFTLGVVAIAAIIFNKKKYS</sequence>
<reference evidence="4" key="1">
    <citation type="submission" date="2021-01" db="EMBL/GenBank/DDBJ databases">
        <authorList>
            <consortium name="Genoscope - CEA"/>
            <person name="William W."/>
        </authorList>
    </citation>
    <scope>NUCLEOTIDE SEQUENCE</scope>
</reference>
<feature type="transmembrane region" description="Helical" evidence="3">
    <location>
        <begin position="406"/>
        <end position="423"/>
    </location>
</feature>
<keyword evidence="3" id="KW-1133">Transmembrane helix</keyword>
<dbReference type="OrthoDB" id="433738at2759"/>
<dbReference type="PANTHER" id="PTHR11242:SF0">
    <property type="entry name" value="TPR_REGION DOMAIN-CONTAINING PROTEIN"/>
    <property type="match status" value="1"/>
</dbReference>
<name>A0A8S1JV11_9CILI</name>
<comment type="caution">
    <text evidence="4">The sequence shown here is derived from an EMBL/GenBank/DDBJ whole genome shotgun (WGS) entry which is preliminary data.</text>
</comment>
<feature type="transmembrane region" description="Helical" evidence="3">
    <location>
        <begin position="354"/>
        <end position="373"/>
    </location>
</feature>
<proteinExistence type="predicted"/>
<evidence type="ECO:0000313" key="5">
    <source>
        <dbReference type="Proteomes" id="UP000692954"/>
    </source>
</evidence>
<evidence type="ECO:0000256" key="2">
    <source>
        <dbReference type="ARBA" id="ARBA00022803"/>
    </source>
</evidence>
<evidence type="ECO:0008006" key="6">
    <source>
        <dbReference type="Google" id="ProtNLM"/>
    </source>
</evidence>
<dbReference type="AlphaFoldDB" id="A0A8S1JV11"/>
<dbReference type="EMBL" id="CAJJDN010000001">
    <property type="protein sequence ID" value="CAD8046261.1"/>
    <property type="molecule type" value="Genomic_DNA"/>
</dbReference>
<evidence type="ECO:0000256" key="3">
    <source>
        <dbReference type="SAM" id="Phobius"/>
    </source>
</evidence>